<dbReference type="EMBL" id="CH474035">
    <property type="protein sequence ID" value="EDL87116.1"/>
    <property type="molecule type" value="Genomic_DNA"/>
</dbReference>
<name>A6KC26_RAT</name>
<sequence length="87" mass="9603">MIDSSPFGTIKPSEPFLRHALAIVHYRSIKQGTNAEGLVKSHSSWDLVACASLCFRSGFHLILESPVAICWSSAFWQAHTKGLLFTV</sequence>
<dbReference type="Proteomes" id="UP000234681">
    <property type="component" value="Chromosome 7"/>
</dbReference>
<evidence type="ECO:0000313" key="1">
    <source>
        <dbReference type="EMBL" id="EDL87116.1"/>
    </source>
</evidence>
<gene>
    <name evidence="1" type="ORF">rCG_50852</name>
</gene>
<organism evidence="1 2">
    <name type="scientific">Rattus norvegicus</name>
    <name type="common">Rat</name>
    <dbReference type="NCBI Taxonomy" id="10116"/>
    <lineage>
        <taxon>Eukaryota</taxon>
        <taxon>Metazoa</taxon>
        <taxon>Chordata</taxon>
        <taxon>Craniata</taxon>
        <taxon>Vertebrata</taxon>
        <taxon>Euteleostomi</taxon>
        <taxon>Mammalia</taxon>
        <taxon>Eutheria</taxon>
        <taxon>Euarchontoglires</taxon>
        <taxon>Glires</taxon>
        <taxon>Rodentia</taxon>
        <taxon>Myomorpha</taxon>
        <taxon>Muroidea</taxon>
        <taxon>Muridae</taxon>
        <taxon>Murinae</taxon>
        <taxon>Rattus</taxon>
    </lineage>
</organism>
<protein>
    <submittedName>
        <fullName evidence="1">RCG50852</fullName>
    </submittedName>
</protein>
<evidence type="ECO:0000313" key="2">
    <source>
        <dbReference type="Proteomes" id="UP000234681"/>
    </source>
</evidence>
<dbReference type="AlphaFoldDB" id="A6KC26"/>
<accession>A6KC26</accession>
<proteinExistence type="predicted"/>
<reference evidence="1 2" key="1">
    <citation type="submission" date="2005-09" db="EMBL/GenBank/DDBJ databases">
        <authorList>
            <person name="Mural R.J."/>
            <person name="Li P.W."/>
            <person name="Adams M.D."/>
            <person name="Amanatides P.G."/>
            <person name="Baden-Tillson H."/>
            <person name="Barnstead M."/>
            <person name="Chin S.H."/>
            <person name="Dew I."/>
            <person name="Evans C.A."/>
            <person name="Ferriera S."/>
            <person name="Flanigan M."/>
            <person name="Fosler C."/>
            <person name="Glodek A."/>
            <person name="Gu Z."/>
            <person name="Holt R.A."/>
            <person name="Jennings D."/>
            <person name="Kraft C.L."/>
            <person name="Lu F."/>
            <person name="Nguyen T."/>
            <person name="Nusskern D.R."/>
            <person name="Pfannkoch C.M."/>
            <person name="Sitter C."/>
            <person name="Sutton G.G."/>
            <person name="Venter J.C."/>
            <person name="Wang Z."/>
            <person name="Woodage T."/>
            <person name="Zheng X.H."/>
            <person name="Zhong F."/>
        </authorList>
    </citation>
    <scope>NUCLEOTIDE SEQUENCE [LARGE SCALE GENOMIC DNA]</scope>
    <source>
        <strain>BN</strain>
        <strain evidence="2">Sprague-Dawley</strain>
    </source>
</reference>